<dbReference type="Gene3D" id="6.10.140.1240">
    <property type="match status" value="1"/>
</dbReference>
<name>A0AB34GBV4_ESCRO</name>
<evidence type="ECO:0000313" key="2">
    <source>
        <dbReference type="Proteomes" id="UP001159641"/>
    </source>
</evidence>
<evidence type="ECO:0000313" key="1">
    <source>
        <dbReference type="EMBL" id="KAJ8777452.1"/>
    </source>
</evidence>
<accession>A0AB34GBV4</accession>
<proteinExistence type="predicted"/>
<gene>
    <name evidence="1" type="ORF">J1605_014835</name>
</gene>
<keyword evidence="2" id="KW-1185">Reference proteome</keyword>
<dbReference type="EMBL" id="JAIQCJ010002315">
    <property type="protein sequence ID" value="KAJ8777452.1"/>
    <property type="molecule type" value="Genomic_DNA"/>
</dbReference>
<sequence length="220" mass="24543">MQLCARVLGSPLCILALHKQIRNTGSMPELQKLQLLKDKTWELSSADQKWYLALNQTPERELLVNTDVICCTCGAKQLIRADGHCQLGLMVIYKTAAKAGLSQSLLEYLVVLGTFPIGVIRLQVQDQRDPALSAFLSNIFCKDPCQNSSRSCEDALCDPGPGGDHQVRYLLPNRPEAANIEKITTKLMKTAAKLDQIAIIMSIIMPYEGQRFYQRRHAAQ</sequence>
<comment type="caution">
    <text evidence="1">The sequence shown here is derived from an EMBL/GenBank/DDBJ whole genome shotgun (WGS) entry which is preliminary data.</text>
</comment>
<reference evidence="1 2" key="1">
    <citation type="submission" date="2022-11" db="EMBL/GenBank/DDBJ databases">
        <title>Whole genome sequence of Eschrichtius robustus ER-17-0199.</title>
        <authorList>
            <person name="Bruniche-Olsen A."/>
            <person name="Black A.N."/>
            <person name="Fields C.J."/>
            <person name="Walden K."/>
            <person name="Dewoody J.A."/>
        </authorList>
    </citation>
    <scope>NUCLEOTIDE SEQUENCE [LARGE SCALE GENOMIC DNA]</scope>
    <source>
        <strain evidence="1">ER-17-0199</strain>
        <tissue evidence="1">Blubber</tissue>
    </source>
</reference>
<dbReference type="AlphaFoldDB" id="A0AB34GBV4"/>
<organism evidence="1 2">
    <name type="scientific">Eschrichtius robustus</name>
    <name type="common">California gray whale</name>
    <name type="synonym">Eschrichtius gibbosus</name>
    <dbReference type="NCBI Taxonomy" id="9764"/>
    <lineage>
        <taxon>Eukaryota</taxon>
        <taxon>Metazoa</taxon>
        <taxon>Chordata</taxon>
        <taxon>Craniata</taxon>
        <taxon>Vertebrata</taxon>
        <taxon>Euteleostomi</taxon>
        <taxon>Mammalia</taxon>
        <taxon>Eutheria</taxon>
        <taxon>Laurasiatheria</taxon>
        <taxon>Artiodactyla</taxon>
        <taxon>Whippomorpha</taxon>
        <taxon>Cetacea</taxon>
        <taxon>Mysticeti</taxon>
        <taxon>Eschrichtiidae</taxon>
        <taxon>Eschrichtius</taxon>
    </lineage>
</organism>
<dbReference type="Proteomes" id="UP001159641">
    <property type="component" value="Unassembled WGS sequence"/>
</dbReference>
<protein>
    <submittedName>
        <fullName evidence="1">Uncharacterized protein</fullName>
    </submittedName>
</protein>